<dbReference type="InterPro" id="IPR007960">
    <property type="entry name" value="TAS2R"/>
</dbReference>
<dbReference type="SUPFAM" id="SSF81321">
    <property type="entry name" value="Family A G protein-coupled receptor-like"/>
    <property type="match status" value="1"/>
</dbReference>
<feature type="transmembrane region" description="Helical" evidence="13">
    <location>
        <begin position="6"/>
        <end position="23"/>
    </location>
</feature>
<evidence type="ECO:0000256" key="3">
    <source>
        <dbReference type="ARBA" id="ARBA00022480"/>
    </source>
</evidence>
<dbReference type="Pfam" id="PF05296">
    <property type="entry name" value="TAS2R"/>
    <property type="match status" value="1"/>
</dbReference>
<organism evidence="14 15">
    <name type="scientific">Engystomops pustulosus</name>
    <name type="common">Tungara frog</name>
    <name type="synonym">Physalaemus pustulosus</name>
    <dbReference type="NCBI Taxonomy" id="76066"/>
    <lineage>
        <taxon>Eukaryota</taxon>
        <taxon>Metazoa</taxon>
        <taxon>Chordata</taxon>
        <taxon>Craniata</taxon>
        <taxon>Vertebrata</taxon>
        <taxon>Euteleostomi</taxon>
        <taxon>Amphibia</taxon>
        <taxon>Batrachia</taxon>
        <taxon>Anura</taxon>
        <taxon>Neobatrachia</taxon>
        <taxon>Hyloidea</taxon>
        <taxon>Leptodactylidae</taxon>
        <taxon>Leiuperinae</taxon>
        <taxon>Engystomops</taxon>
    </lineage>
</organism>
<evidence type="ECO:0000256" key="10">
    <source>
        <dbReference type="ARBA" id="ARBA00023224"/>
    </source>
</evidence>
<keyword evidence="5 12" id="KW-0812">Transmembrane</keyword>
<comment type="subcellular location">
    <subcellularLocation>
        <location evidence="1 12">Membrane</location>
        <topology evidence="1 12">Multi-pass membrane protein</topology>
    </subcellularLocation>
</comment>
<dbReference type="AlphaFoldDB" id="A0AAV6ZU20"/>
<keyword evidence="4 12" id="KW-0716">Sensory transduction</keyword>
<evidence type="ECO:0000256" key="5">
    <source>
        <dbReference type="ARBA" id="ARBA00022692"/>
    </source>
</evidence>
<dbReference type="PANTHER" id="PTHR11394:SF47">
    <property type="entry name" value="TASTE RECEPTOR TYPE 2 MEMBER 40"/>
    <property type="match status" value="1"/>
</dbReference>
<feature type="transmembrane region" description="Helical" evidence="13">
    <location>
        <begin position="254"/>
        <end position="273"/>
    </location>
</feature>
<dbReference type="GO" id="GO:0004930">
    <property type="term" value="F:G protein-coupled receptor activity"/>
    <property type="evidence" value="ECO:0007669"/>
    <property type="project" value="UniProtKB-KW"/>
</dbReference>
<keyword evidence="6 13" id="KW-1133">Transmembrane helix</keyword>
<keyword evidence="3 12" id="KW-0919">Taste</keyword>
<evidence type="ECO:0000256" key="7">
    <source>
        <dbReference type="ARBA" id="ARBA00023040"/>
    </source>
</evidence>
<sequence length="296" mass="33759">MYTLCIVGILGNLIIIAANFRKWKTLNSFLIGDKILSSLATSRSLHICVIYVGYISPLYNTWVSKDLYAMSSILVLTTFLHSTNLWFATVLCVFYCVKITSYSWKFFIFLKTKISTLVPWFLLTSLLMSVLFSLPLGWIFKKIEIQHLTNASSEDFPLTKSVKYEKSRNMLLLFLTGSGPPFLLFVAAITLLLHSLWMHIRRMRSSGSGVECPNLEIHFSAVKSMSLFLVLQTMYLLSKTMYFAGTVEERTYEFWITAILTCSPPTVHSLYIISSNRDLRNSCISMFHVFTCSAQG</sequence>
<evidence type="ECO:0000313" key="14">
    <source>
        <dbReference type="EMBL" id="KAG8550101.1"/>
    </source>
</evidence>
<evidence type="ECO:0000256" key="11">
    <source>
        <dbReference type="RuleBase" id="RU004423"/>
    </source>
</evidence>
<evidence type="ECO:0000256" key="12">
    <source>
        <dbReference type="RuleBase" id="RU004424"/>
    </source>
</evidence>
<dbReference type="FunFam" id="1.20.1070.10:FF:000055">
    <property type="entry name" value="Taste receptor type 2"/>
    <property type="match status" value="1"/>
</dbReference>
<evidence type="ECO:0000256" key="6">
    <source>
        <dbReference type="ARBA" id="ARBA00022989"/>
    </source>
</evidence>
<evidence type="ECO:0000256" key="8">
    <source>
        <dbReference type="ARBA" id="ARBA00023136"/>
    </source>
</evidence>
<comment type="similarity">
    <text evidence="2 11">Belongs to the G-protein coupled receptor T2R family.</text>
</comment>
<dbReference type="GO" id="GO:0016020">
    <property type="term" value="C:membrane"/>
    <property type="evidence" value="ECO:0007669"/>
    <property type="project" value="UniProtKB-SubCell"/>
</dbReference>
<gene>
    <name evidence="14" type="ORF">GDO81_028881</name>
</gene>
<feature type="transmembrane region" description="Helical" evidence="13">
    <location>
        <begin position="117"/>
        <end position="140"/>
    </location>
</feature>
<feature type="transmembrane region" description="Helical" evidence="13">
    <location>
        <begin position="35"/>
        <end position="55"/>
    </location>
</feature>
<evidence type="ECO:0000256" key="1">
    <source>
        <dbReference type="ARBA" id="ARBA00004141"/>
    </source>
</evidence>
<keyword evidence="15" id="KW-1185">Reference proteome</keyword>
<comment type="caution">
    <text evidence="14">The sequence shown here is derived from an EMBL/GenBank/DDBJ whole genome shotgun (WGS) entry which is preliminary data.</text>
</comment>
<keyword evidence="8 12" id="KW-0472">Membrane</keyword>
<evidence type="ECO:0000313" key="15">
    <source>
        <dbReference type="Proteomes" id="UP000824782"/>
    </source>
</evidence>
<accession>A0AAV6ZU20</accession>
<feature type="transmembrane region" description="Helical" evidence="13">
    <location>
        <begin position="170"/>
        <end position="194"/>
    </location>
</feature>
<name>A0AAV6ZU20_ENGPU</name>
<keyword evidence="9 12" id="KW-0675">Receptor</keyword>
<keyword evidence="7 12" id="KW-0297">G-protein coupled receptor</keyword>
<evidence type="ECO:0000256" key="4">
    <source>
        <dbReference type="ARBA" id="ARBA00022606"/>
    </source>
</evidence>
<reference evidence="14" key="1">
    <citation type="thesis" date="2020" institute="ProQuest LLC" country="789 East Eisenhower Parkway, Ann Arbor, MI, USA">
        <title>Comparative Genomics and Chromosome Evolution.</title>
        <authorList>
            <person name="Mudd A.B."/>
        </authorList>
    </citation>
    <scope>NUCLEOTIDE SEQUENCE</scope>
    <source>
        <strain evidence="14">237g6f4</strain>
        <tissue evidence="14">Blood</tissue>
    </source>
</reference>
<dbReference type="Proteomes" id="UP000824782">
    <property type="component" value="Unassembled WGS sequence"/>
</dbReference>
<evidence type="ECO:0000256" key="2">
    <source>
        <dbReference type="ARBA" id="ARBA00007376"/>
    </source>
</evidence>
<dbReference type="Gene3D" id="1.20.1070.10">
    <property type="entry name" value="Rhodopsin 7-helix transmembrane proteins"/>
    <property type="match status" value="1"/>
</dbReference>
<evidence type="ECO:0000256" key="9">
    <source>
        <dbReference type="ARBA" id="ARBA00023170"/>
    </source>
</evidence>
<evidence type="ECO:0000256" key="13">
    <source>
        <dbReference type="SAM" id="Phobius"/>
    </source>
</evidence>
<protein>
    <recommendedName>
        <fullName evidence="12">Taste receptor type 2</fullName>
    </recommendedName>
</protein>
<dbReference type="GO" id="GO:0033038">
    <property type="term" value="F:bitter taste receptor activity"/>
    <property type="evidence" value="ECO:0007669"/>
    <property type="project" value="InterPro"/>
</dbReference>
<feature type="transmembrane region" description="Helical" evidence="13">
    <location>
        <begin position="215"/>
        <end position="234"/>
    </location>
</feature>
<proteinExistence type="inferred from homology"/>
<dbReference type="PANTHER" id="PTHR11394">
    <property type="entry name" value="TASTE RECEPTOR TYPE 2"/>
    <property type="match status" value="1"/>
</dbReference>
<dbReference type="EMBL" id="WNYA01000090">
    <property type="protein sequence ID" value="KAG8550101.1"/>
    <property type="molecule type" value="Genomic_DNA"/>
</dbReference>
<keyword evidence="10 12" id="KW-0807">Transducer</keyword>
<feature type="transmembrane region" description="Helical" evidence="13">
    <location>
        <begin position="67"/>
        <end position="97"/>
    </location>
</feature>